<dbReference type="Proteomes" id="UP001358417">
    <property type="component" value="Unassembled WGS sequence"/>
</dbReference>
<dbReference type="InterPro" id="IPR056884">
    <property type="entry name" value="NPHP3-like_N"/>
</dbReference>
<dbReference type="RefSeq" id="XP_064702326.1">
    <property type="nucleotide sequence ID" value="XM_064851057.1"/>
</dbReference>
<name>A0AAV9MYF0_9EURO</name>
<dbReference type="InterPro" id="IPR027417">
    <property type="entry name" value="P-loop_NTPase"/>
</dbReference>
<proteinExistence type="predicted"/>
<keyword evidence="4" id="KW-1185">Reference proteome</keyword>
<reference evidence="3 4" key="1">
    <citation type="submission" date="2023-08" db="EMBL/GenBank/DDBJ databases">
        <title>Black Yeasts Isolated from many extreme environments.</title>
        <authorList>
            <person name="Coleine C."/>
            <person name="Stajich J.E."/>
            <person name="Selbmann L."/>
        </authorList>
    </citation>
    <scope>NUCLEOTIDE SEQUENCE [LARGE SCALE GENOMIC DNA]</scope>
    <source>
        <strain evidence="3 4">CCFEE 5792</strain>
    </source>
</reference>
<dbReference type="Gene3D" id="3.40.50.300">
    <property type="entry name" value="P-loop containing nucleotide triphosphate hydrolases"/>
    <property type="match status" value="1"/>
</dbReference>
<organism evidence="3 4">
    <name type="scientific">Exophiala bonariae</name>
    <dbReference type="NCBI Taxonomy" id="1690606"/>
    <lineage>
        <taxon>Eukaryota</taxon>
        <taxon>Fungi</taxon>
        <taxon>Dikarya</taxon>
        <taxon>Ascomycota</taxon>
        <taxon>Pezizomycotina</taxon>
        <taxon>Eurotiomycetes</taxon>
        <taxon>Chaetothyriomycetidae</taxon>
        <taxon>Chaetothyriales</taxon>
        <taxon>Herpotrichiellaceae</taxon>
        <taxon>Exophiala</taxon>
    </lineage>
</organism>
<dbReference type="PANTHER" id="PTHR10039">
    <property type="entry name" value="AMELOGENIN"/>
    <property type="match status" value="1"/>
</dbReference>
<dbReference type="EMBL" id="JAVRRD010000029">
    <property type="protein sequence ID" value="KAK5046743.1"/>
    <property type="molecule type" value="Genomic_DNA"/>
</dbReference>
<sequence>MLAQSERSEEPVYKNVVESTAPIFFLGTPHRGSKDLAGAAEVTRKVLAACGIDSNPKILASLGLQNSDLERCQESFSKTWGSYDFRVKTFQETLAMTGINLGLLNELLVPDYSSELGDARENAETLDANRSNLCRFTHRGDPNYAKVGGELLILYNPLIAQATILQNSSALSSHDALGKSTVIKSAFRLAKLQKTTKTLRVAGFFFHASGKQSQQTPLTLFRSLLYQLLPRFPESLQDFLMLYKEKRKGQGKKVDWQEEELKNVLETMLTKPQEGATVIFIDALNECEHGNWRELAYFFRTVTDCAYGRDVSLNVCLSSRKYPAITLHQCPEIAVEDCNTHDIELYVQQKLAVAAAGDEQGWEALQATILE</sequence>
<dbReference type="Pfam" id="PF24883">
    <property type="entry name" value="NPHP3_N"/>
    <property type="match status" value="1"/>
</dbReference>
<accession>A0AAV9MYF0</accession>
<protein>
    <recommendedName>
        <fullName evidence="2">Nephrocystin 3-like N-terminal domain-containing protein</fullName>
    </recommendedName>
</protein>
<evidence type="ECO:0000259" key="2">
    <source>
        <dbReference type="Pfam" id="PF24883"/>
    </source>
</evidence>
<dbReference type="GeneID" id="89975670"/>
<evidence type="ECO:0000256" key="1">
    <source>
        <dbReference type="ARBA" id="ARBA00022737"/>
    </source>
</evidence>
<gene>
    <name evidence="3" type="ORF">LTR84_007504</name>
</gene>
<dbReference type="AlphaFoldDB" id="A0AAV9MYF0"/>
<comment type="caution">
    <text evidence="3">The sequence shown here is derived from an EMBL/GenBank/DDBJ whole genome shotgun (WGS) entry which is preliminary data.</text>
</comment>
<keyword evidence="1" id="KW-0677">Repeat</keyword>
<feature type="domain" description="Nephrocystin 3-like N-terminal" evidence="2">
    <location>
        <begin position="174"/>
        <end position="320"/>
    </location>
</feature>
<evidence type="ECO:0000313" key="4">
    <source>
        <dbReference type="Proteomes" id="UP001358417"/>
    </source>
</evidence>
<dbReference type="PANTHER" id="PTHR10039:SF5">
    <property type="entry name" value="NACHT DOMAIN-CONTAINING PROTEIN"/>
    <property type="match status" value="1"/>
</dbReference>
<evidence type="ECO:0000313" key="3">
    <source>
        <dbReference type="EMBL" id="KAK5046743.1"/>
    </source>
</evidence>